<feature type="chain" id="PRO_5015488815" evidence="1">
    <location>
        <begin position="20"/>
        <end position="104"/>
    </location>
</feature>
<dbReference type="EMBL" id="PYMB01000003">
    <property type="protein sequence ID" value="PSW13233.1"/>
    <property type="molecule type" value="Genomic_DNA"/>
</dbReference>
<organism evidence="2 3">
    <name type="scientific">Photobacterium rosenbergii</name>
    <dbReference type="NCBI Taxonomy" id="294936"/>
    <lineage>
        <taxon>Bacteria</taxon>
        <taxon>Pseudomonadati</taxon>
        <taxon>Pseudomonadota</taxon>
        <taxon>Gammaproteobacteria</taxon>
        <taxon>Vibrionales</taxon>
        <taxon>Vibrionaceae</taxon>
        <taxon>Photobacterium</taxon>
    </lineage>
</organism>
<accession>A0A2T3NF82</accession>
<dbReference type="Proteomes" id="UP000241346">
    <property type="component" value="Unassembled WGS sequence"/>
</dbReference>
<reference evidence="2 3" key="1">
    <citation type="submission" date="2018-03" db="EMBL/GenBank/DDBJ databases">
        <title>Whole genome sequencing of Histamine producing bacteria.</title>
        <authorList>
            <person name="Butler K."/>
        </authorList>
    </citation>
    <scope>NUCLEOTIDE SEQUENCE [LARGE SCALE GENOMIC DNA]</scope>
    <source>
        <strain evidence="2 3">DSM 19138</strain>
    </source>
</reference>
<name>A0A2T3NF82_9GAMM</name>
<keyword evidence="1" id="KW-0732">Signal</keyword>
<dbReference type="RefSeq" id="WP_107298058.1">
    <property type="nucleotide sequence ID" value="NZ_PYMB01000003.1"/>
</dbReference>
<evidence type="ECO:0000313" key="2">
    <source>
        <dbReference type="EMBL" id="PSW13233.1"/>
    </source>
</evidence>
<feature type="signal peptide" evidence="1">
    <location>
        <begin position="1"/>
        <end position="19"/>
    </location>
</feature>
<proteinExistence type="predicted"/>
<comment type="caution">
    <text evidence="2">The sequence shown here is derived from an EMBL/GenBank/DDBJ whole genome shotgun (WGS) entry which is preliminary data.</text>
</comment>
<dbReference type="AlphaFoldDB" id="A0A2T3NF82"/>
<gene>
    <name evidence="2" type="ORF">C9J01_10280</name>
</gene>
<protein>
    <submittedName>
        <fullName evidence="2">Uncharacterized protein</fullName>
    </submittedName>
</protein>
<sequence length="104" mass="11916">MKTLPLITIALLASTTSNAGLEKATISNMAYHIVCSDTMYDRSMWDEGTWHEDTGLGYMKRGQEKYGAGWSKQIQPTINDQRDKYRTSQDYFEMCLGDYERASK</sequence>
<evidence type="ECO:0000313" key="3">
    <source>
        <dbReference type="Proteomes" id="UP000241346"/>
    </source>
</evidence>
<evidence type="ECO:0000256" key="1">
    <source>
        <dbReference type="SAM" id="SignalP"/>
    </source>
</evidence>